<dbReference type="InterPro" id="IPR011029">
    <property type="entry name" value="DEATH-like_dom_sf"/>
</dbReference>
<evidence type="ECO:0000256" key="19">
    <source>
        <dbReference type="SAM" id="MobiDB-lite"/>
    </source>
</evidence>
<accession>A0A6P7YCB5</accession>
<dbReference type="GO" id="GO:0006955">
    <property type="term" value="P:immune response"/>
    <property type="evidence" value="ECO:0007669"/>
    <property type="project" value="InterPro"/>
</dbReference>
<dbReference type="KEGG" id="muo:115471136"/>
<feature type="domain" description="Death" evidence="22">
    <location>
        <begin position="255"/>
        <end position="322"/>
    </location>
</feature>
<gene>
    <name evidence="25" type="primary">FAS</name>
</gene>
<dbReference type="InParanoid" id="A0A6P7YCB5"/>
<dbReference type="SMART" id="SM00208">
    <property type="entry name" value="TNFR"/>
    <property type="match status" value="3"/>
</dbReference>
<dbReference type="PANTHER" id="PTHR46874:SF1">
    <property type="entry name" value="TUMOR NECROSIS FACTOR RECEPTOR SUPERFAMILY MEMBER 6"/>
    <property type="match status" value="1"/>
</dbReference>
<reference evidence="25" key="1">
    <citation type="submission" date="2025-08" db="UniProtKB">
        <authorList>
            <consortium name="RefSeq"/>
        </authorList>
    </citation>
    <scope>IDENTIFICATION</scope>
</reference>
<dbReference type="InterPro" id="IPR000488">
    <property type="entry name" value="Death_dom"/>
</dbReference>
<keyword evidence="12 25" id="KW-0675">Receptor</keyword>
<evidence type="ECO:0000259" key="23">
    <source>
        <dbReference type="PROSITE" id="PS50050"/>
    </source>
</evidence>
<feature type="compositionally biased region" description="Polar residues" evidence="19">
    <location>
        <begin position="326"/>
        <end position="336"/>
    </location>
</feature>
<dbReference type="InterPro" id="IPR008063">
    <property type="entry name" value="Fas_rcpt"/>
</dbReference>
<evidence type="ECO:0000256" key="9">
    <source>
        <dbReference type="ARBA" id="ARBA00023136"/>
    </source>
</evidence>
<dbReference type="Proteomes" id="UP000515156">
    <property type="component" value="Chromosome 5"/>
</dbReference>
<dbReference type="Pfam" id="PF00020">
    <property type="entry name" value="TNFR_c6"/>
    <property type="match status" value="1"/>
</dbReference>
<evidence type="ECO:0000256" key="1">
    <source>
        <dbReference type="ARBA" id="ARBA00004251"/>
    </source>
</evidence>
<dbReference type="Pfam" id="PF00531">
    <property type="entry name" value="Death"/>
    <property type="match status" value="1"/>
</dbReference>
<evidence type="ECO:0000256" key="7">
    <source>
        <dbReference type="ARBA" id="ARBA00022737"/>
    </source>
</evidence>
<keyword evidence="5" id="KW-0053">Apoptosis</keyword>
<evidence type="ECO:0000256" key="21">
    <source>
        <dbReference type="SAM" id="SignalP"/>
    </source>
</evidence>
<dbReference type="AlphaFoldDB" id="A0A6P7YCB5"/>
<dbReference type="GO" id="GO:0032872">
    <property type="term" value="P:regulation of stress-activated MAPK cascade"/>
    <property type="evidence" value="ECO:0007669"/>
    <property type="project" value="TreeGrafter"/>
</dbReference>
<dbReference type="InterPro" id="IPR001368">
    <property type="entry name" value="TNFR/NGFR_Cys_rich_reg"/>
</dbReference>
<evidence type="ECO:0000256" key="17">
    <source>
        <dbReference type="ARBA" id="ARBA00032502"/>
    </source>
</evidence>
<dbReference type="FunFam" id="2.10.50.10:FF:000004">
    <property type="entry name" value="Tumor necrosis factor receptor superfamily member 6"/>
    <property type="match status" value="1"/>
</dbReference>
<keyword evidence="24" id="KW-1185">Reference proteome</keyword>
<evidence type="ECO:0000256" key="5">
    <source>
        <dbReference type="ARBA" id="ARBA00022703"/>
    </source>
</evidence>
<keyword evidence="13" id="KW-0325">Glycoprotein</keyword>
<evidence type="ECO:0000256" key="4">
    <source>
        <dbReference type="ARBA" id="ARBA00022475"/>
    </source>
</evidence>
<keyword evidence="14" id="KW-0449">Lipoprotein</keyword>
<evidence type="ECO:0000256" key="16">
    <source>
        <dbReference type="ARBA" id="ARBA00032338"/>
    </source>
</evidence>
<dbReference type="Gene3D" id="1.10.533.10">
    <property type="entry name" value="Death Domain, Fas"/>
    <property type="match status" value="1"/>
</dbReference>
<evidence type="ECO:0000256" key="14">
    <source>
        <dbReference type="ARBA" id="ARBA00023288"/>
    </source>
</evidence>
<keyword evidence="20" id="KW-0812">Transmembrane</keyword>
<evidence type="ECO:0000256" key="12">
    <source>
        <dbReference type="ARBA" id="ARBA00023170"/>
    </source>
</evidence>
<dbReference type="FunCoup" id="A0A6P7YCB5">
    <property type="interactions" value="1228"/>
</dbReference>
<comment type="subcellular location">
    <subcellularLocation>
        <location evidence="1">Cell membrane</location>
        <topology evidence="1">Single-pass type I membrane protein</topology>
    </subcellularLocation>
    <subcellularLocation>
        <location evidence="2">Membrane raft</location>
    </subcellularLocation>
</comment>
<dbReference type="SUPFAM" id="SSF57586">
    <property type="entry name" value="TNF receptor-like"/>
    <property type="match status" value="2"/>
</dbReference>
<dbReference type="GO" id="GO:0005031">
    <property type="term" value="F:tumor necrosis factor receptor activity"/>
    <property type="evidence" value="ECO:0007669"/>
    <property type="project" value="TreeGrafter"/>
</dbReference>
<proteinExistence type="predicted"/>
<feature type="compositionally biased region" description="Basic and acidic residues" evidence="19">
    <location>
        <begin position="338"/>
        <end position="347"/>
    </location>
</feature>
<evidence type="ECO:0000256" key="8">
    <source>
        <dbReference type="ARBA" id="ARBA00022860"/>
    </source>
</evidence>
<keyword evidence="8" id="KW-0112">Calmodulin-binding</keyword>
<evidence type="ECO:0000256" key="10">
    <source>
        <dbReference type="ARBA" id="ARBA00023139"/>
    </source>
</evidence>
<organism evidence="24 25">
    <name type="scientific">Microcaecilia unicolor</name>
    <dbReference type="NCBI Taxonomy" id="1415580"/>
    <lineage>
        <taxon>Eukaryota</taxon>
        <taxon>Metazoa</taxon>
        <taxon>Chordata</taxon>
        <taxon>Craniata</taxon>
        <taxon>Vertebrata</taxon>
        <taxon>Euteleostomi</taxon>
        <taxon>Amphibia</taxon>
        <taxon>Gymnophiona</taxon>
        <taxon>Siphonopidae</taxon>
        <taxon>Microcaecilia</taxon>
    </lineage>
</organism>
<dbReference type="GO" id="GO:0009897">
    <property type="term" value="C:external side of plasma membrane"/>
    <property type="evidence" value="ECO:0007669"/>
    <property type="project" value="TreeGrafter"/>
</dbReference>
<name>A0A6P7YCB5_9AMPH</name>
<dbReference type="GO" id="GO:0097527">
    <property type="term" value="P:necroptotic signaling pathway"/>
    <property type="evidence" value="ECO:0007669"/>
    <property type="project" value="TreeGrafter"/>
</dbReference>
<dbReference type="PRINTS" id="PR01680">
    <property type="entry name" value="TNFACTORR6"/>
</dbReference>
<keyword evidence="11" id="KW-1015">Disulfide bond</keyword>
<dbReference type="GO" id="GO:0043066">
    <property type="term" value="P:negative regulation of apoptotic process"/>
    <property type="evidence" value="ECO:0007669"/>
    <property type="project" value="TreeGrafter"/>
</dbReference>
<feature type="domain" description="TNFR-Cys" evidence="23">
    <location>
        <begin position="95"/>
        <end position="138"/>
    </location>
</feature>
<dbReference type="SUPFAM" id="SSF47986">
    <property type="entry name" value="DEATH domain"/>
    <property type="match status" value="1"/>
</dbReference>
<dbReference type="PANTHER" id="PTHR46874">
    <property type="entry name" value="TUMOR NECROSIS FACTOR RECEPTOR SUPERFAMILY MEMBER 6"/>
    <property type="match status" value="1"/>
</dbReference>
<evidence type="ECO:0000256" key="20">
    <source>
        <dbReference type="SAM" id="Phobius"/>
    </source>
</evidence>
<keyword evidence="9 20" id="KW-0472">Membrane</keyword>
<evidence type="ECO:0000256" key="6">
    <source>
        <dbReference type="ARBA" id="ARBA00022729"/>
    </source>
</evidence>
<evidence type="ECO:0000313" key="24">
    <source>
        <dbReference type="Proteomes" id="UP000515156"/>
    </source>
</evidence>
<dbReference type="GO" id="GO:0005516">
    <property type="term" value="F:calmodulin binding"/>
    <property type="evidence" value="ECO:0007669"/>
    <property type="project" value="UniProtKB-KW"/>
</dbReference>
<dbReference type="GeneID" id="115471136"/>
<keyword evidence="10" id="KW-0564">Palmitate</keyword>
<dbReference type="GO" id="GO:0006924">
    <property type="term" value="P:activation-induced cell death of T cells"/>
    <property type="evidence" value="ECO:0007669"/>
    <property type="project" value="TreeGrafter"/>
</dbReference>
<dbReference type="GO" id="GO:0097192">
    <property type="term" value="P:extrinsic apoptotic signaling pathway in absence of ligand"/>
    <property type="evidence" value="ECO:0007669"/>
    <property type="project" value="TreeGrafter"/>
</dbReference>
<evidence type="ECO:0000256" key="13">
    <source>
        <dbReference type="ARBA" id="ARBA00023180"/>
    </source>
</evidence>
<dbReference type="CTD" id="355"/>
<comment type="caution">
    <text evidence="18">Lacks conserved residue(s) required for the propagation of feature annotation.</text>
</comment>
<evidence type="ECO:0000259" key="22">
    <source>
        <dbReference type="PROSITE" id="PS50017"/>
    </source>
</evidence>
<evidence type="ECO:0000256" key="2">
    <source>
        <dbReference type="ARBA" id="ARBA00004285"/>
    </source>
</evidence>
<dbReference type="PROSITE" id="PS50017">
    <property type="entry name" value="DEATH_DOMAIN"/>
    <property type="match status" value="1"/>
</dbReference>
<dbReference type="OrthoDB" id="8848202at2759"/>
<evidence type="ECO:0000313" key="25">
    <source>
        <dbReference type="RefSeq" id="XP_030060685.1"/>
    </source>
</evidence>
<evidence type="ECO:0000256" key="3">
    <source>
        <dbReference type="ARBA" id="ARBA00015761"/>
    </source>
</evidence>
<feature type="repeat" description="TNFR-Cys" evidence="18">
    <location>
        <begin position="95"/>
        <end position="138"/>
    </location>
</feature>
<sequence>MSERRTMMIRLKILNLVFFSLLALTIVQSTSESHDALLTKNTSRQAGLKRRIFKRNIECPQDEYFAGSHCCKMCHKGTYLNSSCVEAHGEPDCQPCIRGKEYMDHPNHLIRCERCSSCDHGQGLEVFENCTEVQNTKCQCMKSYFCNSTAECHRHCQPCDKCENGVEHECTPTHNTVCKVKEGRNLGWIAVPVILIVIILGVICIYRNKHSITEDTSRHRNDTNPEEVELLPDDVDLQPHLSEISEKFKKEEMLKFVRKNGFREPEIDAILNNNQNQEEEQKFKLLERWYQSHGKTGAYRTLISNLRTLKLNILVDDIKGTVSISSGQENVDSSSIPFEDRNERELQNMEEEF</sequence>
<feature type="signal peptide" evidence="21">
    <location>
        <begin position="1"/>
        <end position="29"/>
    </location>
</feature>
<dbReference type="Gene3D" id="2.10.50.10">
    <property type="entry name" value="Tumor Necrosis Factor Receptor, subunit A, domain 2"/>
    <property type="match status" value="2"/>
</dbReference>
<feature type="repeat" description="TNFR-Cys" evidence="18">
    <location>
        <begin position="139"/>
        <end position="178"/>
    </location>
</feature>
<feature type="domain" description="TNFR-Cys" evidence="23">
    <location>
        <begin position="139"/>
        <end position="178"/>
    </location>
</feature>
<dbReference type="PROSITE" id="PS50050">
    <property type="entry name" value="TNFR_NGFR_2"/>
    <property type="match status" value="2"/>
</dbReference>
<dbReference type="GO" id="GO:0045121">
    <property type="term" value="C:membrane raft"/>
    <property type="evidence" value="ECO:0007669"/>
    <property type="project" value="UniProtKB-SubCell"/>
</dbReference>
<keyword evidence="7" id="KW-0677">Repeat</keyword>
<feature type="chain" id="PRO_5027946651" description="Tumor necrosis factor receptor superfamily member 6" evidence="21">
    <location>
        <begin position="30"/>
        <end position="353"/>
    </location>
</feature>
<keyword evidence="20" id="KW-1133">Transmembrane helix</keyword>
<evidence type="ECO:0000256" key="15">
    <source>
        <dbReference type="ARBA" id="ARBA00030181"/>
    </source>
</evidence>
<feature type="region of interest" description="Disordered" evidence="19">
    <location>
        <begin position="326"/>
        <end position="353"/>
    </location>
</feature>
<dbReference type="RefSeq" id="XP_030060685.1">
    <property type="nucleotide sequence ID" value="XM_030204825.1"/>
</dbReference>
<evidence type="ECO:0000256" key="11">
    <source>
        <dbReference type="ARBA" id="ARBA00023157"/>
    </source>
</evidence>
<dbReference type="SMART" id="SM00005">
    <property type="entry name" value="DEATH"/>
    <property type="match status" value="1"/>
</dbReference>
<protein>
    <recommendedName>
        <fullName evidence="3">Tumor necrosis factor receptor superfamily member 6</fullName>
    </recommendedName>
    <alternativeName>
        <fullName evidence="16">Apo-1 antigen</fullName>
    </alternativeName>
    <alternativeName>
        <fullName evidence="17">Apoptosis-mediating surface antigen FAS</fullName>
    </alternativeName>
    <alternativeName>
        <fullName evidence="15">FASLG receptor</fullName>
    </alternativeName>
</protein>
<dbReference type="GO" id="GO:0097049">
    <property type="term" value="P:motor neuron apoptotic process"/>
    <property type="evidence" value="ECO:0007669"/>
    <property type="project" value="TreeGrafter"/>
</dbReference>
<evidence type="ECO:0000256" key="18">
    <source>
        <dbReference type="PROSITE-ProRule" id="PRU00206"/>
    </source>
</evidence>
<keyword evidence="4" id="KW-1003">Cell membrane</keyword>
<dbReference type="GO" id="GO:0031265">
    <property type="term" value="C:CD95 death-inducing signaling complex"/>
    <property type="evidence" value="ECO:0007669"/>
    <property type="project" value="TreeGrafter"/>
</dbReference>
<feature type="transmembrane region" description="Helical" evidence="20">
    <location>
        <begin position="186"/>
        <end position="206"/>
    </location>
</feature>
<keyword evidence="6 21" id="KW-0732">Signal</keyword>